<evidence type="ECO:0000256" key="2">
    <source>
        <dbReference type="SAM" id="SignalP"/>
    </source>
</evidence>
<dbReference type="RefSeq" id="WP_129970076.1">
    <property type="nucleotide sequence ID" value="NZ_JACCEW010000004.1"/>
</dbReference>
<organism evidence="3 4">
    <name type="scientific">Allopusillimonas soli</name>
    <dbReference type="NCBI Taxonomy" id="659016"/>
    <lineage>
        <taxon>Bacteria</taxon>
        <taxon>Pseudomonadati</taxon>
        <taxon>Pseudomonadota</taxon>
        <taxon>Betaproteobacteria</taxon>
        <taxon>Burkholderiales</taxon>
        <taxon>Alcaligenaceae</taxon>
        <taxon>Allopusillimonas</taxon>
    </lineage>
</organism>
<dbReference type="InterPro" id="IPR005064">
    <property type="entry name" value="BUG"/>
</dbReference>
<evidence type="ECO:0000256" key="1">
    <source>
        <dbReference type="ARBA" id="ARBA00006987"/>
    </source>
</evidence>
<evidence type="ECO:0000313" key="3">
    <source>
        <dbReference type="EMBL" id="NYT38149.1"/>
    </source>
</evidence>
<dbReference type="InterPro" id="IPR042100">
    <property type="entry name" value="Bug_dom1"/>
</dbReference>
<gene>
    <name evidence="3" type="ORF">H0A68_14770</name>
</gene>
<feature type="chain" id="PRO_5032585401" evidence="2">
    <location>
        <begin position="25"/>
        <end position="327"/>
    </location>
</feature>
<keyword evidence="2" id="KW-0732">Signal</keyword>
<comment type="caution">
    <text evidence="3">The sequence shown here is derived from an EMBL/GenBank/DDBJ whole genome shotgun (WGS) entry which is preliminary data.</text>
</comment>
<dbReference type="Proteomes" id="UP000580517">
    <property type="component" value="Unassembled WGS sequence"/>
</dbReference>
<dbReference type="EMBL" id="JACCEW010000004">
    <property type="protein sequence ID" value="NYT38149.1"/>
    <property type="molecule type" value="Genomic_DNA"/>
</dbReference>
<protein>
    <submittedName>
        <fullName evidence="3">Tripartite tricarboxylate transporter substrate binding protein</fullName>
    </submittedName>
</protein>
<dbReference type="Gene3D" id="3.40.190.10">
    <property type="entry name" value="Periplasmic binding protein-like II"/>
    <property type="match status" value="1"/>
</dbReference>
<dbReference type="Pfam" id="PF03401">
    <property type="entry name" value="TctC"/>
    <property type="match status" value="1"/>
</dbReference>
<reference evidence="3 4" key="1">
    <citation type="submission" date="2020-07" db="EMBL/GenBank/DDBJ databases">
        <title>Taxonomic revisions and descriptions of new bacterial species based on genomic comparisons in the high-G+C-content subgroup of the family Alcaligenaceae.</title>
        <authorList>
            <person name="Szabo A."/>
            <person name="Felfoldi T."/>
        </authorList>
    </citation>
    <scope>NUCLEOTIDE SEQUENCE [LARGE SCALE GENOMIC DNA]</scope>
    <source>
        <strain evidence="3 4">DSM 25264</strain>
    </source>
</reference>
<sequence>MKGNYAVRMAIAVIAWAVSIPVFAQAETAPKIIKFIVASSAGSPIDIIARKLADVISKDMDSQVIVMNKGGAGGTIAVKELLKAPADGSAFLITTDSVLTAPFLIKDADYNPLESFSYISKVAAAGAVLIANVNVEADNLTELVAHQKASKSPLAYGSWGIGTLPVRVMSSLAERASISMEEIPYQGSPPAIQDLLGGHIPLTFTGANVAEPLVKQNLVKALAIVSDKRSMLLPDVPTFSESGYRDYIFSNKAWVGVLGSARLSPTVVRHMDGVINAALSTRAMHNFFSDIGFDVLALGPDAFKKETEKESHVLRTLLQDKLSLTPQ</sequence>
<dbReference type="PIRSF" id="PIRSF017082">
    <property type="entry name" value="YflP"/>
    <property type="match status" value="1"/>
</dbReference>
<evidence type="ECO:0000313" key="4">
    <source>
        <dbReference type="Proteomes" id="UP000580517"/>
    </source>
</evidence>
<proteinExistence type="inferred from homology"/>
<comment type="similarity">
    <text evidence="1">Belongs to the UPF0065 (bug) family.</text>
</comment>
<dbReference type="Gene3D" id="3.40.190.150">
    <property type="entry name" value="Bordetella uptake gene, domain 1"/>
    <property type="match status" value="1"/>
</dbReference>
<feature type="signal peptide" evidence="2">
    <location>
        <begin position="1"/>
        <end position="24"/>
    </location>
</feature>
<dbReference type="CDD" id="cd07012">
    <property type="entry name" value="PBP2_Bug_TTT"/>
    <property type="match status" value="1"/>
</dbReference>
<dbReference type="PANTHER" id="PTHR42928:SF5">
    <property type="entry name" value="BLR1237 PROTEIN"/>
    <property type="match status" value="1"/>
</dbReference>
<name>A0A853FE28_9BURK</name>
<keyword evidence="4" id="KW-1185">Reference proteome</keyword>
<accession>A0A853FE28</accession>
<dbReference type="OrthoDB" id="8835764at2"/>
<dbReference type="PANTHER" id="PTHR42928">
    <property type="entry name" value="TRICARBOXYLATE-BINDING PROTEIN"/>
    <property type="match status" value="1"/>
</dbReference>
<dbReference type="AlphaFoldDB" id="A0A853FE28"/>